<accession>A0A370BYS8</accession>
<dbReference type="Pfam" id="PF00106">
    <property type="entry name" value="adh_short"/>
    <property type="match status" value="1"/>
</dbReference>
<dbReference type="PRINTS" id="PR00080">
    <property type="entry name" value="SDRFAMILY"/>
</dbReference>
<feature type="domain" description="Sugar phosphate transporter" evidence="5">
    <location>
        <begin position="20"/>
        <end position="305"/>
    </location>
</feature>
<evidence type="ECO:0000256" key="2">
    <source>
        <dbReference type="ARBA" id="ARBA00022857"/>
    </source>
</evidence>
<evidence type="ECO:0000256" key="4">
    <source>
        <dbReference type="SAM" id="Phobius"/>
    </source>
</evidence>
<feature type="transmembrane region" description="Helical" evidence="4">
    <location>
        <begin position="45"/>
        <end position="64"/>
    </location>
</feature>
<dbReference type="CDD" id="cd05233">
    <property type="entry name" value="SDR_c"/>
    <property type="match status" value="1"/>
</dbReference>
<dbReference type="PANTHER" id="PTHR42760">
    <property type="entry name" value="SHORT-CHAIN DEHYDROGENASES/REDUCTASES FAMILY MEMBER"/>
    <property type="match status" value="1"/>
</dbReference>
<evidence type="ECO:0000256" key="3">
    <source>
        <dbReference type="ARBA" id="ARBA00023002"/>
    </source>
</evidence>
<reference evidence="6 7" key="1">
    <citation type="submission" date="2018-07" db="EMBL/GenBank/DDBJ databases">
        <title>Section-level genome sequencing of Aspergillus section Nigri to investigate inter- and intra-species variation.</title>
        <authorList>
            <consortium name="DOE Joint Genome Institute"/>
            <person name="Vesth T.C."/>
            <person name="Nybo J.L."/>
            <person name="Theobald S."/>
            <person name="Frisvad J.C."/>
            <person name="Larsen T.O."/>
            <person name="Nielsen K.F."/>
            <person name="Hoof J.B."/>
            <person name="Brandl J."/>
            <person name="Salamov A."/>
            <person name="Riley R."/>
            <person name="Gladden J.M."/>
            <person name="Phatale P."/>
            <person name="Nielsen M.T."/>
            <person name="Lyhne E.K."/>
            <person name="Kogle M.E."/>
            <person name="Strasser K."/>
            <person name="McDonnell E."/>
            <person name="Barry K."/>
            <person name="Clum A."/>
            <person name="Chen C."/>
            <person name="Nolan M."/>
            <person name="Sandor L."/>
            <person name="Kuo A."/>
            <person name="Lipzen A."/>
            <person name="Hainaut M."/>
            <person name="Drula E."/>
            <person name="Tsang A."/>
            <person name="Magnuson J.K."/>
            <person name="Henrissat B."/>
            <person name="Wiebenga A."/>
            <person name="Simmons B.A."/>
            <person name="Makela M.R."/>
            <person name="De vries R.P."/>
            <person name="Grigoriev I.V."/>
            <person name="Mortensen U.H."/>
            <person name="Baker S.E."/>
            <person name="Andersen M.R."/>
        </authorList>
    </citation>
    <scope>NUCLEOTIDE SEQUENCE [LARGE SCALE GENOMIC DNA]</scope>
    <source>
        <strain evidence="6 7">ATCC 13496</strain>
    </source>
</reference>
<dbReference type="VEuPathDB" id="FungiDB:M747DRAFT_261157"/>
<sequence>MTILDLPAKEASVWPVTLGILSWVFWSNLTILFNKWVIESTEFRYPIILTTWHLVFATLATQLLARTTTMLDGRKKIRMDGRTYVRMIIPIGILYSGSLVCSNIVYLYLNVSFIQMLKACGPIVTLLTSWAWHVKTPSLESFLNILLIAFSVALAVAGEVQFSWLGVTYQLASLVFDANRLVMIQILLSDEGQKMDPLVTLYYSAPVCAFTNFMIAFYTELRGFSWSVIGETGVGVLVANATVGFMLNVSIFVLIGKTSGLTMTLVSVPKNILLIVCSVVIWGTQITPLQMVGYAIALLGLLYYSLGWATIRGAYDAGYVRLVGRQAERMKEEEDKAYFGAAPSEQCPGSGSGMSRGWDRNCADQRGKTLGASITSFPSSSLITKLTMDQLNDIGGRLALITGASGGIGAACARQLAAKDVHLALTYSSNPTTITTLQQELQTQHPTLLITIHQVDVSSPGQITTLFTEIQAQHSNRTPDILISNAGYGKRVPQVWDITTEEFDYTLTVNLRASFLLVKGVVEHMKAQRWGRIIFMSSIAGYGGGINGCHYAASKAGLTGMMKNLATRLAEYNISVNDVAPAMIGDTGMIPNAEAIPEVASTIPLGRLGLPEEVANVVTMLVGTGYMTGQSLLLAGGLK</sequence>
<dbReference type="InterPro" id="IPR020904">
    <property type="entry name" value="Sc_DH/Rdtase_CS"/>
</dbReference>
<evidence type="ECO:0000313" key="7">
    <source>
        <dbReference type="Proteomes" id="UP000253845"/>
    </source>
</evidence>
<feature type="transmembrane region" description="Helical" evidence="4">
    <location>
        <begin position="115"/>
        <end position="134"/>
    </location>
</feature>
<keyword evidence="3" id="KW-0560">Oxidoreductase</keyword>
<feature type="transmembrane region" description="Helical" evidence="4">
    <location>
        <begin position="268"/>
        <end position="285"/>
    </location>
</feature>
<dbReference type="SUPFAM" id="SSF51735">
    <property type="entry name" value="NAD(P)-binding Rossmann-fold domains"/>
    <property type="match status" value="1"/>
</dbReference>
<comment type="similarity">
    <text evidence="1">Belongs to the short-chain dehydrogenases/reductases (SDR) family.</text>
</comment>
<dbReference type="GO" id="GO:0044550">
    <property type="term" value="P:secondary metabolite biosynthetic process"/>
    <property type="evidence" value="ECO:0007669"/>
    <property type="project" value="UniProtKB-ARBA"/>
</dbReference>
<keyword evidence="2" id="KW-0521">NADP</keyword>
<feature type="transmembrane region" description="Helical" evidence="4">
    <location>
        <begin position="141"/>
        <end position="162"/>
    </location>
</feature>
<dbReference type="EMBL" id="KZ851918">
    <property type="protein sequence ID" value="RDH19460.1"/>
    <property type="molecule type" value="Genomic_DNA"/>
</dbReference>
<dbReference type="Pfam" id="PF03151">
    <property type="entry name" value="TPT"/>
    <property type="match status" value="1"/>
</dbReference>
<dbReference type="GO" id="GO:0006633">
    <property type="term" value="P:fatty acid biosynthetic process"/>
    <property type="evidence" value="ECO:0007669"/>
    <property type="project" value="TreeGrafter"/>
</dbReference>
<keyword evidence="4" id="KW-0472">Membrane</keyword>
<dbReference type="GO" id="GO:0016616">
    <property type="term" value="F:oxidoreductase activity, acting on the CH-OH group of donors, NAD or NADP as acceptor"/>
    <property type="evidence" value="ECO:0007669"/>
    <property type="project" value="TreeGrafter"/>
</dbReference>
<evidence type="ECO:0000259" key="5">
    <source>
        <dbReference type="Pfam" id="PF03151"/>
    </source>
</evidence>
<dbReference type="PROSITE" id="PS00061">
    <property type="entry name" value="ADH_SHORT"/>
    <property type="match status" value="1"/>
</dbReference>
<feature type="transmembrane region" description="Helical" evidence="4">
    <location>
        <begin position="84"/>
        <end position="109"/>
    </location>
</feature>
<feature type="transmembrane region" description="Helical" evidence="4">
    <location>
        <begin position="200"/>
        <end position="219"/>
    </location>
</feature>
<feature type="transmembrane region" description="Helical" evidence="4">
    <location>
        <begin position="291"/>
        <end position="311"/>
    </location>
</feature>
<keyword evidence="4" id="KW-0812">Transmembrane</keyword>
<dbReference type="Proteomes" id="UP000253845">
    <property type="component" value="Unassembled WGS sequence"/>
</dbReference>
<dbReference type="FunFam" id="3.40.50.720:FF:000173">
    <property type="entry name" value="3-oxoacyl-[acyl-carrier protein] reductase"/>
    <property type="match status" value="1"/>
</dbReference>
<evidence type="ECO:0000256" key="1">
    <source>
        <dbReference type="ARBA" id="ARBA00006484"/>
    </source>
</evidence>
<protein>
    <submittedName>
        <fullName evidence="6">Integral membrane protein</fullName>
    </submittedName>
</protein>
<dbReference type="GO" id="GO:0048038">
    <property type="term" value="F:quinone binding"/>
    <property type="evidence" value="ECO:0007669"/>
    <property type="project" value="TreeGrafter"/>
</dbReference>
<name>A0A370BYS8_ASPNG</name>
<dbReference type="Gene3D" id="3.40.50.720">
    <property type="entry name" value="NAD(P)-binding Rossmann-like Domain"/>
    <property type="match status" value="1"/>
</dbReference>
<proteinExistence type="inferred from homology"/>
<organism evidence="6 7">
    <name type="scientific">Aspergillus niger ATCC 13496</name>
    <dbReference type="NCBI Taxonomy" id="1353008"/>
    <lineage>
        <taxon>Eukaryota</taxon>
        <taxon>Fungi</taxon>
        <taxon>Dikarya</taxon>
        <taxon>Ascomycota</taxon>
        <taxon>Pezizomycotina</taxon>
        <taxon>Eurotiomycetes</taxon>
        <taxon>Eurotiomycetidae</taxon>
        <taxon>Eurotiales</taxon>
        <taxon>Aspergillaceae</taxon>
        <taxon>Aspergillus</taxon>
        <taxon>Aspergillus subgen. Circumdati</taxon>
    </lineage>
</organism>
<dbReference type="InterPro" id="IPR002347">
    <property type="entry name" value="SDR_fam"/>
</dbReference>
<dbReference type="InterPro" id="IPR004853">
    <property type="entry name" value="Sugar_P_trans_dom"/>
</dbReference>
<keyword evidence="4" id="KW-1133">Transmembrane helix</keyword>
<feature type="transmembrane region" description="Helical" evidence="4">
    <location>
        <begin position="234"/>
        <end position="256"/>
    </location>
</feature>
<dbReference type="PRINTS" id="PR00081">
    <property type="entry name" value="GDHRDH"/>
</dbReference>
<feature type="transmembrane region" description="Helical" evidence="4">
    <location>
        <begin position="12"/>
        <end position="33"/>
    </location>
</feature>
<dbReference type="PANTHER" id="PTHR42760:SF127">
    <property type="entry name" value="3-KETOACYL-ACYL CARRIER PROTEIN REDUCTASE-RELATED"/>
    <property type="match status" value="1"/>
</dbReference>
<evidence type="ECO:0000313" key="6">
    <source>
        <dbReference type="EMBL" id="RDH19460.1"/>
    </source>
</evidence>
<dbReference type="InterPro" id="IPR036291">
    <property type="entry name" value="NAD(P)-bd_dom_sf"/>
</dbReference>
<dbReference type="AlphaFoldDB" id="A0A370BYS8"/>
<gene>
    <name evidence="6" type="ORF">M747DRAFT_261157</name>
</gene>